<feature type="transmembrane region" description="Helical" evidence="10">
    <location>
        <begin position="196"/>
        <end position="219"/>
    </location>
</feature>
<feature type="transmembrane region" description="Helical" evidence="10">
    <location>
        <begin position="64"/>
        <end position="92"/>
    </location>
</feature>
<keyword evidence="7" id="KW-0256">Endoplasmic reticulum</keyword>
<feature type="transmembrane region" description="Helical" evidence="10">
    <location>
        <begin position="98"/>
        <end position="118"/>
    </location>
</feature>
<comment type="caution">
    <text evidence="11">The sequence shown here is derived from an EMBL/GenBank/DDBJ whole genome shotgun (WGS) entry which is preliminary data.</text>
</comment>
<feature type="transmembrane region" description="Helical" evidence="10">
    <location>
        <begin position="20"/>
        <end position="43"/>
    </location>
</feature>
<dbReference type="AlphaFoldDB" id="A0AAN8WPR9"/>
<feature type="transmembrane region" description="Helical" evidence="10">
    <location>
        <begin position="163"/>
        <end position="184"/>
    </location>
</feature>
<organism evidence="11 12">
    <name type="scientific">Halocaridina rubra</name>
    <name type="common">Hawaiian red shrimp</name>
    <dbReference type="NCBI Taxonomy" id="373956"/>
    <lineage>
        <taxon>Eukaryota</taxon>
        <taxon>Metazoa</taxon>
        <taxon>Ecdysozoa</taxon>
        <taxon>Arthropoda</taxon>
        <taxon>Crustacea</taxon>
        <taxon>Multicrustacea</taxon>
        <taxon>Malacostraca</taxon>
        <taxon>Eumalacostraca</taxon>
        <taxon>Eucarida</taxon>
        <taxon>Decapoda</taxon>
        <taxon>Pleocyemata</taxon>
        <taxon>Caridea</taxon>
        <taxon>Atyoidea</taxon>
        <taxon>Atyidae</taxon>
        <taxon>Halocaridina</taxon>
    </lineage>
</organism>
<evidence type="ECO:0000256" key="3">
    <source>
        <dbReference type="ARBA" id="ARBA00012132"/>
    </source>
</evidence>
<dbReference type="InterPro" id="IPR032974">
    <property type="entry name" value="Polypren_kinase"/>
</dbReference>
<evidence type="ECO:0000256" key="6">
    <source>
        <dbReference type="ARBA" id="ARBA00022777"/>
    </source>
</evidence>
<evidence type="ECO:0000256" key="10">
    <source>
        <dbReference type="SAM" id="Phobius"/>
    </source>
</evidence>
<dbReference type="EMBL" id="JAXCGZ010017529">
    <property type="protein sequence ID" value="KAK7067976.1"/>
    <property type="molecule type" value="Genomic_DNA"/>
</dbReference>
<dbReference type="Proteomes" id="UP001381693">
    <property type="component" value="Unassembled WGS sequence"/>
</dbReference>
<dbReference type="GO" id="GO:0043048">
    <property type="term" value="P:dolichyl monophosphate biosynthetic process"/>
    <property type="evidence" value="ECO:0007669"/>
    <property type="project" value="TreeGrafter"/>
</dbReference>
<dbReference type="GO" id="GO:0005789">
    <property type="term" value="C:endoplasmic reticulum membrane"/>
    <property type="evidence" value="ECO:0007669"/>
    <property type="project" value="UniProtKB-SubCell"/>
</dbReference>
<keyword evidence="5 10" id="KW-0812">Transmembrane</keyword>
<keyword evidence="12" id="KW-1185">Reference proteome</keyword>
<proteinExistence type="inferred from homology"/>
<dbReference type="GO" id="GO:0004168">
    <property type="term" value="F:dolichol kinase activity"/>
    <property type="evidence" value="ECO:0007669"/>
    <property type="project" value="UniProtKB-EC"/>
</dbReference>
<evidence type="ECO:0000256" key="8">
    <source>
        <dbReference type="ARBA" id="ARBA00022989"/>
    </source>
</evidence>
<feature type="transmembrane region" description="Helical" evidence="10">
    <location>
        <begin position="125"/>
        <end position="143"/>
    </location>
</feature>
<sequence length="262" mass="28290">MGISSLLLGKWMPTWLLEVLTTSSVRLTLLGCWGGLSLLAMLITVWAKRKTGLATTVLRKIYHILIVLVFTPGILLDLTLAYFASAAVMMLFCLLEFIRIQGIEPIASIISAAFYTFLDEKDTGELILSHIYLVVGVATPLWLNPCPFDATSDSLTTPSLLPLLAGVLAVGVGDTAASVGGTYFGRKKWSGTKKTVEGSFFGVIVQMIAVGLLVALEVIDVTWAVWGRLLLSISLVAVVEALTDQVDNIVLPLLLYTSLMDL</sequence>
<reference evidence="11 12" key="1">
    <citation type="submission" date="2023-11" db="EMBL/GenBank/DDBJ databases">
        <title>Halocaridina rubra genome assembly.</title>
        <authorList>
            <person name="Smith C."/>
        </authorList>
    </citation>
    <scope>NUCLEOTIDE SEQUENCE [LARGE SCALE GENOMIC DNA]</scope>
    <source>
        <strain evidence="11">EP-1</strain>
        <tissue evidence="11">Whole</tissue>
    </source>
</reference>
<evidence type="ECO:0000256" key="9">
    <source>
        <dbReference type="ARBA" id="ARBA00023136"/>
    </source>
</evidence>
<comment type="similarity">
    <text evidence="2">Belongs to the polyprenol kinase family.</text>
</comment>
<evidence type="ECO:0000256" key="1">
    <source>
        <dbReference type="ARBA" id="ARBA00004477"/>
    </source>
</evidence>
<name>A0AAN8WPR9_HALRR</name>
<evidence type="ECO:0000313" key="12">
    <source>
        <dbReference type="Proteomes" id="UP001381693"/>
    </source>
</evidence>
<keyword evidence="9 10" id="KW-0472">Membrane</keyword>
<keyword evidence="8 10" id="KW-1133">Transmembrane helix</keyword>
<dbReference type="PANTHER" id="PTHR13205">
    <property type="entry name" value="TRANSMEMBRANE PROTEIN 15-RELATED"/>
    <property type="match status" value="1"/>
</dbReference>
<evidence type="ECO:0000313" key="11">
    <source>
        <dbReference type="EMBL" id="KAK7067976.1"/>
    </source>
</evidence>
<keyword evidence="4" id="KW-0808">Transferase</keyword>
<evidence type="ECO:0000256" key="4">
    <source>
        <dbReference type="ARBA" id="ARBA00022679"/>
    </source>
</evidence>
<evidence type="ECO:0000256" key="7">
    <source>
        <dbReference type="ARBA" id="ARBA00022824"/>
    </source>
</evidence>
<comment type="subcellular location">
    <subcellularLocation>
        <location evidence="1">Endoplasmic reticulum membrane</location>
        <topology evidence="1">Multi-pass membrane protein</topology>
    </subcellularLocation>
</comment>
<dbReference type="PANTHER" id="PTHR13205:SF15">
    <property type="entry name" value="DOLICHOL KINASE"/>
    <property type="match status" value="1"/>
</dbReference>
<protein>
    <recommendedName>
        <fullName evidence="3">dolichol kinase</fullName>
        <ecNumber evidence="3">2.7.1.108</ecNumber>
    </recommendedName>
</protein>
<evidence type="ECO:0000256" key="5">
    <source>
        <dbReference type="ARBA" id="ARBA00022692"/>
    </source>
</evidence>
<evidence type="ECO:0000256" key="2">
    <source>
        <dbReference type="ARBA" id="ARBA00010794"/>
    </source>
</evidence>
<dbReference type="EC" id="2.7.1.108" evidence="3"/>
<gene>
    <name evidence="11" type="ORF">SK128_026193</name>
</gene>
<accession>A0AAN8WPR9</accession>
<keyword evidence="6" id="KW-0418">Kinase</keyword>